<evidence type="ECO:0000313" key="1">
    <source>
        <dbReference type="EMBL" id="KIK41594.1"/>
    </source>
</evidence>
<accession>A0A0D0AUH0</accession>
<dbReference type="HOGENOM" id="CLU_3107979_0_0_1"/>
<dbReference type="AlphaFoldDB" id="A0A0D0AUH0"/>
<dbReference type="EMBL" id="KN835264">
    <property type="protein sequence ID" value="KIK41594.1"/>
    <property type="molecule type" value="Genomic_DNA"/>
</dbReference>
<gene>
    <name evidence="1" type="ORF">CY34DRAFT_805890</name>
</gene>
<evidence type="ECO:0000313" key="2">
    <source>
        <dbReference type="Proteomes" id="UP000054485"/>
    </source>
</evidence>
<sequence length="51" mass="5584">MRPGVPSTVVKGFTDSAFTRFKALQPSKSELQVYTRVKSNLLPVASTISRS</sequence>
<reference evidence="2" key="2">
    <citation type="submission" date="2015-01" db="EMBL/GenBank/DDBJ databases">
        <title>Evolutionary Origins and Diversification of the Mycorrhizal Mutualists.</title>
        <authorList>
            <consortium name="DOE Joint Genome Institute"/>
            <consortium name="Mycorrhizal Genomics Consortium"/>
            <person name="Kohler A."/>
            <person name="Kuo A."/>
            <person name="Nagy L.G."/>
            <person name="Floudas D."/>
            <person name="Copeland A."/>
            <person name="Barry K.W."/>
            <person name="Cichocki N."/>
            <person name="Veneault-Fourrey C."/>
            <person name="LaButti K."/>
            <person name="Lindquist E.A."/>
            <person name="Lipzen A."/>
            <person name="Lundell T."/>
            <person name="Morin E."/>
            <person name="Murat C."/>
            <person name="Riley R."/>
            <person name="Ohm R."/>
            <person name="Sun H."/>
            <person name="Tunlid A."/>
            <person name="Henrissat B."/>
            <person name="Grigoriev I.V."/>
            <person name="Hibbett D.S."/>
            <person name="Martin F."/>
        </authorList>
    </citation>
    <scope>NUCLEOTIDE SEQUENCE [LARGE SCALE GENOMIC DNA]</scope>
    <source>
        <strain evidence="2">UH-Slu-Lm8-n1</strain>
    </source>
</reference>
<reference evidence="1 2" key="1">
    <citation type="submission" date="2014-04" db="EMBL/GenBank/DDBJ databases">
        <authorList>
            <consortium name="DOE Joint Genome Institute"/>
            <person name="Kuo A."/>
            <person name="Ruytinx J."/>
            <person name="Rineau F."/>
            <person name="Colpaert J."/>
            <person name="Kohler A."/>
            <person name="Nagy L.G."/>
            <person name="Floudas D."/>
            <person name="Copeland A."/>
            <person name="Barry K.W."/>
            <person name="Cichocki N."/>
            <person name="Veneault-Fourrey C."/>
            <person name="LaButti K."/>
            <person name="Lindquist E.A."/>
            <person name="Lipzen A."/>
            <person name="Lundell T."/>
            <person name="Morin E."/>
            <person name="Murat C."/>
            <person name="Sun H."/>
            <person name="Tunlid A."/>
            <person name="Henrissat B."/>
            <person name="Grigoriev I.V."/>
            <person name="Hibbett D.S."/>
            <person name="Martin F."/>
            <person name="Nordberg H.P."/>
            <person name="Cantor M.N."/>
            <person name="Hua S.X."/>
        </authorList>
    </citation>
    <scope>NUCLEOTIDE SEQUENCE [LARGE SCALE GENOMIC DNA]</scope>
    <source>
        <strain evidence="1 2">UH-Slu-Lm8-n1</strain>
    </source>
</reference>
<name>A0A0D0AUH0_9AGAM</name>
<proteinExistence type="predicted"/>
<keyword evidence="2" id="KW-1185">Reference proteome</keyword>
<organism evidence="1 2">
    <name type="scientific">Suillus luteus UH-Slu-Lm8-n1</name>
    <dbReference type="NCBI Taxonomy" id="930992"/>
    <lineage>
        <taxon>Eukaryota</taxon>
        <taxon>Fungi</taxon>
        <taxon>Dikarya</taxon>
        <taxon>Basidiomycota</taxon>
        <taxon>Agaricomycotina</taxon>
        <taxon>Agaricomycetes</taxon>
        <taxon>Agaricomycetidae</taxon>
        <taxon>Boletales</taxon>
        <taxon>Suillineae</taxon>
        <taxon>Suillaceae</taxon>
        <taxon>Suillus</taxon>
    </lineage>
</organism>
<dbReference type="InParanoid" id="A0A0D0AUH0"/>
<dbReference type="Proteomes" id="UP000054485">
    <property type="component" value="Unassembled WGS sequence"/>
</dbReference>
<protein>
    <submittedName>
        <fullName evidence="1">Unplaced genomic scaffold CY34scaffold_133, whole genome shotgun sequence</fullName>
    </submittedName>
</protein>